<evidence type="ECO:0000256" key="3">
    <source>
        <dbReference type="ARBA" id="ARBA00022475"/>
    </source>
</evidence>
<organism evidence="10 11">
    <name type="scientific">Planosporangium flavigriseum</name>
    <dbReference type="NCBI Taxonomy" id="373681"/>
    <lineage>
        <taxon>Bacteria</taxon>
        <taxon>Bacillati</taxon>
        <taxon>Actinomycetota</taxon>
        <taxon>Actinomycetes</taxon>
        <taxon>Micromonosporales</taxon>
        <taxon>Micromonosporaceae</taxon>
        <taxon>Planosporangium</taxon>
    </lineage>
</organism>
<feature type="domain" description="Type II secretion system protein GspF" evidence="9">
    <location>
        <begin position="76"/>
        <end position="199"/>
    </location>
</feature>
<evidence type="ECO:0000313" key="11">
    <source>
        <dbReference type="Proteomes" id="UP000653674"/>
    </source>
</evidence>
<dbReference type="GO" id="GO:0005886">
    <property type="term" value="C:plasma membrane"/>
    <property type="evidence" value="ECO:0007669"/>
    <property type="project" value="UniProtKB-SubCell"/>
</dbReference>
<evidence type="ECO:0000256" key="7">
    <source>
        <dbReference type="ARBA" id="ARBA00023136"/>
    </source>
</evidence>
<gene>
    <name evidence="10" type="primary">pilC</name>
    <name evidence="10" type="ORF">Pfl04_45420</name>
</gene>
<keyword evidence="5 8" id="KW-0812">Transmembrane</keyword>
<feature type="domain" description="Type II secretion system protein GspF" evidence="9">
    <location>
        <begin position="280"/>
        <end position="402"/>
    </location>
</feature>
<name>A0A8J3LT38_9ACTN</name>
<protein>
    <submittedName>
        <fullName evidence="10">Pilus biosynthesis protein PilC</fullName>
    </submittedName>
</protein>
<evidence type="ECO:0000256" key="1">
    <source>
        <dbReference type="ARBA" id="ARBA00004429"/>
    </source>
</evidence>
<evidence type="ECO:0000259" key="9">
    <source>
        <dbReference type="Pfam" id="PF00482"/>
    </source>
</evidence>
<dbReference type="InterPro" id="IPR003004">
    <property type="entry name" value="GspF/PilC"/>
</dbReference>
<dbReference type="InterPro" id="IPR042094">
    <property type="entry name" value="T2SS_GspF_sf"/>
</dbReference>
<keyword evidence="4" id="KW-0997">Cell inner membrane</keyword>
<evidence type="ECO:0000256" key="2">
    <source>
        <dbReference type="ARBA" id="ARBA00005745"/>
    </source>
</evidence>
<comment type="similarity">
    <text evidence="2">Belongs to the GSP F family.</text>
</comment>
<accession>A0A8J3LT38</accession>
<evidence type="ECO:0000256" key="5">
    <source>
        <dbReference type="ARBA" id="ARBA00022692"/>
    </source>
</evidence>
<proteinExistence type="inferred from homology"/>
<comment type="subcellular location">
    <subcellularLocation>
        <location evidence="1">Cell inner membrane</location>
        <topology evidence="1">Multi-pass membrane protein</topology>
    </subcellularLocation>
</comment>
<dbReference type="PANTHER" id="PTHR30012:SF0">
    <property type="entry name" value="TYPE II SECRETION SYSTEM PROTEIN F-RELATED"/>
    <property type="match status" value="1"/>
</dbReference>
<dbReference type="Proteomes" id="UP000653674">
    <property type="component" value="Unassembled WGS sequence"/>
</dbReference>
<dbReference type="Pfam" id="PF00482">
    <property type="entry name" value="T2SSF"/>
    <property type="match status" value="2"/>
</dbReference>
<dbReference type="EMBL" id="BONU01000045">
    <property type="protein sequence ID" value="GIG76138.1"/>
    <property type="molecule type" value="Genomic_DNA"/>
</dbReference>
<keyword evidence="7 8" id="KW-0472">Membrane</keyword>
<comment type="caution">
    <text evidence="10">The sequence shown here is derived from an EMBL/GenBank/DDBJ whole genome shotgun (WGS) entry which is preliminary data.</text>
</comment>
<feature type="transmembrane region" description="Helical" evidence="8">
    <location>
        <begin position="383"/>
        <end position="407"/>
    </location>
</feature>
<dbReference type="Gene3D" id="1.20.81.30">
    <property type="entry name" value="Type II secretion system (T2SS), domain F"/>
    <property type="match status" value="2"/>
</dbReference>
<sequence length="414" mass="44255">MIAVPMTRTFDYTIVDTNGRHSKGTIDAAGEAAAVQLLRQQGLVPVSVTESGSLLRKELSIPGLGGRTTLRDLAVFARQFATMNASGMSLLRSLAVLEEQATKASLKQAIGDTRADIESGVSLSAAMSRHDKVFPALMVAMIRAGETGGFLDSALERIAVTFEKDAALRSKIKSALTYPAIVLLFTALLVTGVLLFIVPIFEGMFTQLGGHLPLPTQVLVTASHSLVWSGPLLLAIVVAGTVLLRQGLRRRPALRLAYDRVKLRLPVFGSLFTKIAISRFARNLGTLLGAGVPVLQALDVVGATTGNAVIAEAMKDLQTSVRDGQPMSAPLSTHTVFPRMVTQMIEVGEESGQLSQMLDKIADFYDREVDSAAEALTSSIEPIMVIVMGAIVGSMVLCLYLPMFTIYQNIQGAQ</sequence>
<dbReference type="PRINTS" id="PR00812">
    <property type="entry name" value="BCTERIALGSPF"/>
</dbReference>
<evidence type="ECO:0000313" key="10">
    <source>
        <dbReference type="EMBL" id="GIG76138.1"/>
    </source>
</evidence>
<feature type="transmembrane region" description="Helical" evidence="8">
    <location>
        <begin position="221"/>
        <end position="244"/>
    </location>
</feature>
<reference evidence="10" key="1">
    <citation type="submission" date="2021-01" db="EMBL/GenBank/DDBJ databases">
        <title>Whole genome shotgun sequence of Planosporangium flavigriseum NBRC 105377.</title>
        <authorList>
            <person name="Komaki H."/>
            <person name="Tamura T."/>
        </authorList>
    </citation>
    <scope>NUCLEOTIDE SEQUENCE</scope>
    <source>
        <strain evidence="10">NBRC 105377</strain>
    </source>
</reference>
<feature type="transmembrane region" description="Helical" evidence="8">
    <location>
        <begin position="178"/>
        <end position="201"/>
    </location>
</feature>
<dbReference type="FunFam" id="1.20.81.30:FF:000001">
    <property type="entry name" value="Type II secretion system protein F"/>
    <property type="match status" value="2"/>
</dbReference>
<dbReference type="InterPro" id="IPR018076">
    <property type="entry name" value="T2SS_GspF_dom"/>
</dbReference>
<evidence type="ECO:0000256" key="4">
    <source>
        <dbReference type="ARBA" id="ARBA00022519"/>
    </source>
</evidence>
<keyword evidence="6 8" id="KW-1133">Transmembrane helix</keyword>
<dbReference type="PANTHER" id="PTHR30012">
    <property type="entry name" value="GENERAL SECRETION PATHWAY PROTEIN"/>
    <property type="match status" value="1"/>
</dbReference>
<evidence type="ECO:0000256" key="8">
    <source>
        <dbReference type="SAM" id="Phobius"/>
    </source>
</evidence>
<dbReference type="AlphaFoldDB" id="A0A8J3LT38"/>
<keyword evidence="11" id="KW-1185">Reference proteome</keyword>
<keyword evidence="3" id="KW-1003">Cell membrane</keyword>
<evidence type="ECO:0000256" key="6">
    <source>
        <dbReference type="ARBA" id="ARBA00022989"/>
    </source>
</evidence>